<reference evidence="1 2" key="1">
    <citation type="submission" date="2020-08" db="EMBL/GenBank/DDBJ databases">
        <title>Plant Genome Project.</title>
        <authorList>
            <person name="Zhang R.-G."/>
        </authorList>
    </citation>
    <scope>NUCLEOTIDE SEQUENCE [LARGE SCALE GENOMIC DNA]</scope>
    <source>
        <tissue evidence="1">Rhizome</tissue>
    </source>
</reference>
<dbReference type="InterPro" id="IPR010746">
    <property type="entry name" value="CYMV_Orf1"/>
</dbReference>
<dbReference type="Pfam" id="PF07028">
    <property type="entry name" value="DUF1319"/>
    <property type="match status" value="1"/>
</dbReference>
<evidence type="ECO:0000313" key="1">
    <source>
        <dbReference type="EMBL" id="KAG6517513.1"/>
    </source>
</evidence>
<dbReference type="Proteomes" id="UP000734854">
    <property type="component" value="Unassembled WGS sequence"/>
</dbReference>
<name>A0A8J5H0R9_ZINOF</name>
<dbReference type="EMBL" id="JACMSC010000006">
    <property type="protein sequence ID" value="KAG6517513.1"/>
    <property type="molecule type" value="Genomic_DNA"/>
</dbReference>
<accession>A0A8J5H0R9</accession>
<protein>
    <submittedName>
        <fullName evidence="1">Uncharacterized protein</fullName>
    </submittedName>
</protein>
<evidence type="ECO:0000313" key="2">
    <source>
        <dbReference type="Proteomes" id="UP000734854"/>
    </source>
</evidence>
<gene>
    <name evidence="1" type="ORF">ZIOFF_020905</name>
</gene>
<proteinExistence type="predicted"/>
<keyword evidence="2" id="KW-1185">Reference proteome</keyword>
<comment type="caution">
    <text evidence="1">The sequence shown here is derived from an EMBL/GenBank/DDBJ whole genome shotgun (WGS) entry which is preliminary data.</text>
</comment>
<organism evidence="1 2">
    <name type="scientific">Zingiber officinale</name>
    <name type="common">Ginger</name>
    <name type="synonym">Amomum zingiber</name>
    <dbReference type="NCBI Taxonomy" id="94328"/>
    <lineage>
        <taxon>Eukaryota</taxon>
        <taxon>Viridiplantae</taxon>
        <taxon>Streptophyta</taxon>
        <taxon>Embryophyta</taxon>
        <taxon>Tracheophyta</taxon>
        <taxon>Spermatophyta</taxon>
        <taxon>Magnoliopsida</taxon>
        <taxon>Liliopsida</taxon>
        <taxon>Zingiberales</taxon>
        <taxon>Zingiberaceae</taxon>
        <taxon>Zingiber</taxon>
    </lineage>
</organism>
<sequence>MESDAYWRQVIQHVEQIEAQLQPPLANGWYDPTPHDAIIEEFLDRIPQEVLEGLWYEVYEYPEQHEDQQNSNWVSETSQLTDDIANLNIQQDSEILEEQEAAHLGSEITFYRSITTISTTPEVNISAHAISELEMEEEFITLNGSMEGWGGICKWKKSKFDSRSTERVCAYASGKFPSIKAAIDAEIYACTLGNASRGFSKVVTCRSTRKDLERVKDWYQNSRTADLEYLNLAIEYHILLNTIKESHFELAKSLEESVKIQQRLQKAVLELQKEFLVYKPLIAKDVKELMIEIAKQRRLIEEQAISLLEKLQQQDKYKSNLAIGFIFAKEAGVKDINRQNNTIIELLLSINTKLDLILKKPVDTNNQVADLAKQLEGLNLGRTKTKKPEPFFVYKDPLKTLKEEREKLRKEELKTSLSEANGEQHKT</sequence>
<dbReference type="AlphaFoldDB" id="A0A8J5H0R9"/>